<evidence type="ECO:0000313" key="3">
    <source>
        <dbReference type="Proteomes" id="UP000054359"/>
    </source>
</evidence>
<gene>
    <name evidence="2" type="ORF">X975_23815</name>
</gene>
<dbReference type="PROSITE" id="PS51885">
    <property type="entry name" value="NEPRILYSIN"/>
    <property type="match status" value="1"/>
</dbReference>
<protein>
    <recommendedName>
        <fullName evidence="1">Peptidase M13 C-terminal domain-containing protein</fullName>
    </recommendedName>
</protein>
<dbReference type="Pfam" id="PF01431">
    <property type="entry name" value="Peptidase_M13"/>
    <property type="match status" value="1"/>
</dbReference>
<evidence type="ECO:0000313" key="2">
    <source>
        <dbReference type="EMBL" id="KFM57878.1"/>
    </source>
</evidence>
<feature type="domain" description="Peptidase M13 C-terminal" evidence="1">
    <location>
        <begin position="2"/>
        <end position="45"/>
    </location>
</feature>
<dbReference type="EMBL" id="KK112524">
    <property type="protein sequence ID" value="KFM57878.1"/>
    <property type="molecule type" value="Genomic_DNA"/>
</dbReference>
<dbReference type="OrthoDB" id="6435367at2759"/>
<dbReference type="AlphaFoldDB" id="A0A087SYD9"/>
<sequence>MWFTNTSWRKFEEKQQCFVKQYDDFYEPRVDSHVNGTMTLSENMA</sequence>
<dbReference type="SUPFAM" id="SSF55486">
    <property type="entry name" value="Metalloproteases ('zincins'), catalytic domain"/>
    <property type="match status" value="1"/>
</dbReference>
<reference evidence="2 3" key="1">
    <citation type="submission" date="2013-11" db="EMBL/GenBank/DDBJ databases">
        <title>Genome sequencing of Stegodyphus mimosarum.</title>
        <authorList>
            <person name="Bechsgaard J."/>
        </authorList>
    </citation>
    <scope>NUCLEOTIDE SEQUENCE [LARGE SCALE GENOMIC DNA]</scope>
</reference>
<dbReference type="InterPro" id="IPR024079">
    <property type="entry name" value="MetalloPept_cat_dom_sf"/>
</dbReference>
<proteinExistence type="predicted"/>
<organism evidence="2 3">
    <name type="scientific">Stegodyphus mimosarum</name>
    <name type="common">African social velvet spider</name>
    <dbReference type="NCBI Taxonomy" id="407821"/>
    <lineage>
        <taxon>Eukaryota</taxon>
        <taxon>Metazoa</taxon>
        <taxon>Ecdysozoa</taxon>
        <taxon>Arthropoda</taxon>
        <taxon>Chelicerata</taxon>
        <taxon>Arachnida</taxon>
        <taxon>Araneae</taxon>
        <taxon>Araneomorphae</taxon>
        <taxon>Entelegynae</taxon>
        <taxon>Eresoidea</taxon>
        <taxon>Eresidae</taxon>
        <taxon>Stegodyphus</taxon>
    </lineage>
</organism>
<dbReference type="Proteomes" id="UP000054359">
    <property type="component" value="Unassembled WGS sequence"/>
</dbReference>
<dbReference type="Gene3D" id="3.40.390.10">
    <property type="entry name" value="Collagenase (Catalytic Domain)"/>
    <property type="match status" value="1"/>
</dbReference>
<dbReference type="InterPro" id="IPR000718">
    <property type="entry name" value="Peptidase_M13"/>
</dbReference>
<keyword evidence="3" id="KW-1185">Reference proteome</keyword>
<dbReference type="GO" id="GO:0006508">
    <property type="term" value="P:proteolysis"/>
    <property type="evidence" value="ECO:0007669"/>
    <property type="project" value="InterPro"/>
</dbReference>
<evidence type="ECO:0000259" key="1">
    <source>
        <dbReference type="Pfam" id="PF01431"/>
    </source>
</evidence>
<dbReference type="GO" id="GO:0004222">
    <property type="term" value="F:metalloendopeptidase activity"/>
    <property type="evidence" value="ECO:0007669"/>
    <property type="project" value="InterPro"/>
</dbReference>
<feature type="non-terminal residue" evidence="2">
    <location>
        <position position="45"/>
    </location>
</feature>
<dbReference type="InterPro" id="IPR018497">
    <property type="entry name" value="Peptidase_M13_C"/>
</dbReference>
<accession>A0A087SYD9</accession>
<name>A0A087SYD9_STEMI</name>